<dbReference type="AlphaFoldDB" id="A0A5B7G873"/>
<dbReference type="EMBL" id="VSRR010011887">
    <property type="protein sequence ID" value="MPC53799.1"/>
    <property type="molecule type" value="Genomic_DNA"/>
</dbReference>
<protein>
    <submittedName>
        <fullName evidence="2">Uncharacterized protein</fullName>
    </submittedName>
</protein>
<comment type="caution">
    <text evidence="2">The sequence shown here is derived from an EMBL/GenBank/DDBJ whole genome shotgun (WGS) entry which is preliminary data.</text>
</comment>
<keyword evidence="3" id="KW-1185">Reference proteome</keyword>
<feature type="compositionally biased region" description="Polar residues" evidence="1">
    <location>
        <begin position="1"/>
        <end position="10"/>
    </location>
</feature>
<evidence type="ECO:0000313" key="3">
    <source>
        <dbReference type="Proteomes" id="UP000324222"/>
    </source>
</evidence>
<feature type="region of interest" description="Disordered" evidence="1">
    <location>
        <begin position="1"/>
        <end position="56"/>
    </location>
</feature>
<reference evidence="2 3" key="1">
    <citation type="submission" date="2019-05" db="EMBL/GenBank/DDBJ databases">
        <title>Another draft genome of Portunus trituberculatus and its Hox gene families provides insights of decapod evolution.</title>
        <authorList>
            <person name="Jeong J.-H."/>
            <person name="Song I."/>
            <person name="Kim S."/>
            <person name="Choi T."/>
            <person name="Kim D."/>
            <person name="Ryu S."/>
            <person name="Kim W."/>
        </authorList>
    </citation>
    <scope>NUCLEOTIDE SEQUENCE [LARGE SCALE GENOMIC DNA]</scope>
    <source>
        <tissue evidence="2">Muscle</tissue>
    </source>
</reference>
<name>A0A5B7G873_PORTR</name>
<proteinExistence type="predicted"/>
<dbReference type="Proteomes" id="UP000324222">
    <property type="component" value="Unassembled WGS sequence"/>
</dbReference>
<sequence length="89" mass="9036">MAVAASSGSVRLNPDPDPALLLSKPAGDTRRRGRRHAVSPDAPAVRESPCAAPRGPLPAAAAAAAASTAAAVRRTNESQQCHQSTVQSE</sequence>
<evidence type="ECO:0000256" key="1">
    <source>
        <dbReference type="SAM" id="MobiDB-lite"/>
    </source>
</evidence>
<evidence type="ECO:0000313" key="2">
    <source>
        <dbReference type="EMBL" id="MPC53799.1"/>
    </source>
</evidence>
<organism evidence="2 3">
    <name type="scientific">Portunus trituberculatus</name>
    <name type="common">Swimming crab</name>
    <name type="synonym">Neptunus trituberculatus</name>
    <dbReference type="NCBI Taxonomy" id="210409"/>
    <lineage>
        <taxon>Eukaryota</taxon>
        <taxon>Metazoa</taxon>
        <taxon>Ecdysozoa</taxon>
        <taxon>Arthropoda</taxon>
        <taxon>Crustacea</taxon>
        <taxon>Multicrustacea</taxon>
        <taxon>Malacostraca</taxon>
        <taxon>Eumalacostraca</taxon>
        <taxon>Eucarida</taxon>
        <taxon>Decapoda</taxon>
        <taxon>Pleocyemata</taxon>
        <taxon>Brachyura</taxon>
        <taxon>Eubrachyura</taxon>
        <taxon>Portunoidea</taxon>
        <taxon>Portunidae</taxon>
        <taxon>Portuninae</taxon>
        <taxon>Portunus</taxon>
    </lineage>
</organism>
<accession>A0A5B7G873</accession>
<gene>
    <name evidence="2" type="ORF">E2C01_047699</name>
</gene>